<dbReference type="Pfam" id="PF14541">
    <property type="entry name" value="TAXi_C"/>
    <property type="match status" value="1"/>
</dbReference>
<dbReference type="FunFam" id="2.40.70.10:FF:000016">
    <property type="entry name" value="Probable aspartic protease At2g35615"/>
    <property type="match status" value="1"/>
</dbReference>
<evidence type="ECO:0000256" key="5">
    <source>
        <dbReference type="ARBA" id="ARBA00022801"/>
    </source>
</evidence>
<evidence type="ECO:0000256" key="3">
    <source>
        <dbReference type="ARBA" id="ARBA00022729"/>
    </source>
</evidence>
<keyword evidence="13" id="KW-1185">Reference proteome</keyword>
<proteinExistence type="inferred from homology"/>
<dbReference type="InterPro" id="IPR051708">
    <property type="entry name" value="Plant_Aspart_Prot_A1"/>
</dbReference>
<evidence type="ECO:0000256" key="4">
    <source>
        <dbReference type="ARBA" id="ARBA00022750"/>
    </source>
</evidence>
<feature type="signal peptide" evidence="10">
    <location>
        <begin position="1"/>
        <end position="22"/>
    </location>
</feature>
<evidence type="ECO:0000256" key="7">
    <source>
        <dbReference type="PIRSR" id="PIRSR601461-1"/>
    </source>
</evidence>
<dbReference type="Pfam" id="PF14543">
    <property type="entry name" value="TAXi_N"/>
    <property type="match status" value="1"/>
</dbReference>
<evidence type="ECO:0000259" key="11">
    <source>
        <dbReference type="PROSITE" id="PS51767"/>
    </source>
</evidence>
<dbReference type="CDD" id="cd05476">
    <property type="entry name" value="pepsin_A_like_plant"/>
    <property type="match status" value="1"/>
</dbReference>
<evidence type="ECO:0000313" key="13">
    <source>
        <dbReference type="Proteomes" id="UP001202328"/>
    </source>
</evidence>
<dbReference type="InterPro" id="IPR032799">
    <property type="entry name" value="TAXi_C"/>
</dbReference>
<keyword evidence="5 8" id="KW-0378">Hydrolase</keyword>
<evidence type="ECO:0000256" key="10">
    <source>
        <dbReference type="SAM" id="SignalP"/>
    </source>
</evidence>
<dbReference type="GO" id="GO:0004190">
    <property type="term" value="F:aspartic-type endopeptidase activity"/>
    <property type="evidence" value="ECO:0007669"/>
    <property type="project" value="UniProtKB-KW"/>
</dbReference>
<sequence length="444" mass="48340">MTTPSRLSLVFILLSVLVHADANGNGGFSVHLIHRDFSPNSPYFNSLETHHDRVQTAIRRSISRTNGAFKRSSSSVASSPTNANQNGNITTTLNAIGGDYLMNISIGTPPRQLLVSTDTGSSIAWVQCKPCQDCYEQNEPVFDPRESSSYKSIHCLTPVCFELSESMSCENKLCKYDIGYGDKSSSIGHLAFETLTFDSTSGRPVKIPQFAIGCGHSNEGFKDAYSNGMVGLGTGTGKLSLISQLGAKIDSKFSYCLVDADIGSSNKFNFGSHAEITGKDVVSTPFITVEEGLYYLTLKAVSVNDNRIPFKSKYESDGQEGNIAIDSGTTLTLLPEEMYSDIESEVKKATNSDGFISSETGLLCFKADKNTKFPNITFHFTGADVKLTDENSFLSTPDGLCLNCRSAGDRHVLYGNLAQMDFLVEYDLKAKKISFKPTDCSKHK</sequence>
<feature type="region of interest" description="Disordered" evidence="9">
    <location>
        <begin position="66"/>
        <end position="87"/>
    </location>
</feature>
<feature type="domain" description="Peptidase A1" evidence="11">
    <location>
        <begin position="100"/>
        <end position="436"/>
    </location>
</feature>
<evidence type="ECO:0000256" key="1">
    <source>
        <dbReference type="ARBA" id="ARBA00007447"/>
    </source>
</evidence>
<feature type="chain" id="PRO_5042109359" description="Peptidase A1 domain-containing protein" evidence="10">
    <location>
        <begin position="23"/>
        <end position="444"/>
    </location>
</feature>
<dbReference type="Gene3D" id="2.40.70.10">
    <property type="entry name" value="Acid Proteases"/>
    <property type="match status" value="2"/>
</dbReference>
<dbReference type="InterPro" id="IPR034161">
    <property type="entry name" value="Pepsin-like_plant"/>
</dbReference>
<keyword evidence="6" id="KW-0325">Glycoprotein</keyword>
<dbReference type="InterPro" id="IPR032861">
    <property type="entry name" value="TAXi_N"/>
</dbReference>
<accession>A0AAD4XAK8</accession>
<evidence type="ECO:0000256" key="9">
    <source>
        <dbReference type="SAM" id="MobiDB-lite"/>
    </source>
</evidence>
<comment type="similarity">
    <text evidence="1 8">Belongs to the peptidase A1 family.</text>
</comment>
<comment type="caution">
    <text evidence="12">The sequence shown here is derived from an EMBL/GenBank/DDBJ whole genome shotgun (WGS) entry which is preliminary data.</text>
</comment>
<keyword evidence="3 10" id="KW-0732">Signal</keyword>
<dbReference type="PANTHER" id="PTHR47967">
    <property type="entry name" value="OS07G0603500 PROTEIN-RELATED"/>
    <property type="match status" value="1"/>
</dbReference>
<keyword evidence="4 8" id="KW-0064">Aspartyl protease</keyword>
<evidence type="ECO:0000256" key="8">
    <source>
        <dbReference type="RuleBase" id="RU000454"/>
    </source>
</evidence>
<organism evidence="12 13">
    <name type="scientific">Papaver atlanticum</name>
    <dbReference type="NCBI Taxonomy" id="357466"/>
    <lineage>
        <taxon>Eukaryota</taxon>
        <taxon>Viridiplantae</taxon>
        <taxon>Streptophyta</taxon>
        <taxon>Embryophyta</taxon>
        <taxon>Tracheophyta</taxon>
        <taxon>Spermatophyta</taxon>
        <taxon>Magnoliopsida</taxon>
        <taxon>Ranunculales</taxon>
        <taxon>Papaveraceae</taxon>
        <taxon>Papaveroideae</taxon>
        <taxon>Papaver</taxon>
    </lineage>
</organism>
<dbReference type="GO" id="GO:0005576">
    <property type="term" value="C:extracellular region"/>
    <property type="evidence" value="ECO:0007669"/>
    <property type="project" value="TreeGrafter"/>
</dbReference>
<dbReference type="EMBL" id="JAJJMB010012369">
    <property type="protein sequence ID" value="KAI3877677.1"/>
    <property type="molecule type" value="Genomic_DNA"/>
</dbReference>
<dbReference type="InterPro" id="IPR001461">
    <property type="entry name" value="Aspartic_peptidase_A1"/>
</dbReference>
<feature type="active site" evidence="7">
    <location>
        <position position="118"/>
    </location>
</feature>
<reference evidence="12" key="1">
    <citation type="submission" date="2022-04" db="EMBL/GenBank/DDBJ databases">
        <title>A functionally conserved STORR gene fusion in Papaver species that diverged 16.8 million years ago.</title>
        <authorList>
            <person name="Catania T."/>
        </authorList>
    </citation>
    <scope>NUCLEOTIDE SEQUENCE</scope>
    <source>
        <strain evidence="12">S-188037</strain>
    </source>
</reference>
<dbReference type="PROSITE" id="PS00141">
    <property type="entry name" value="ASP_PROTEASE"/>
    <property type="match status" value="1"/>
</dbReference>
<gene>
    <name evidence="12" type="ORF">MKW98_020158</name>
</gene>
<dbReference type="InterPro" id="IPR033121">
    <property type="entry name" value="PEPTIDASE_A1"/>
</dbReference>
<dbReference type="InterPro" id="IPR021109">
    <property type="entry name" value="Peptidase_aspartic_dom_sf"/>
</dbReference>
<evidence type="ECO:0000256" key="6">
    <source>
        <dbReference type="ARBA" id="ARBA00023180"/>
    </source>
</evidence>
<dbReference type="AlphaFoldDB" id="A0AAD4XAK8"/>
<evidence type="ECO:0000256" key="2">
    <source>
        <dbReference type="ARBA" id="ARBA00022670"/>
    </source>
</evidence>
<dbReference type="GO" id="GO:0006508">
    <property type="term" value="P:proteolysis"/>
    <property type="evidence" value="ECO:0007669"/>
    <property type="project" value="UniProtKB-KW"/>
</dbReference>
<evidence type="ECO:0000313" key="12">
    <source>
        <dbReference type="EMBL" id="KAI3877677.1"/>
    </source>
</evidence>
<protein>
    <recommendedName>
        <fullName evidence="11">Peptidase A1 domain-containing protein</fullName>
    </recommendedName>
</protein>
<dbReference type="SUPFAM" id="SSF50630">
    <property type="entry name" value="Acid proteases"/>
    <property type="match status" value="1"/>
</dbReference>
<name>A0AAD4XAK8_9MAGN</name>
<dbReference type="InterPro" id="IPR001969">
    <property type="entry name" value="Aspartic_peptidase_AS"/>
</dbReference>
<dbReference type="PANTHER" id="PTHR47967:SF128">
    <property type="entry name" value="ASPARTIC PROTEINASE CDR1-LIKE"/>
    <property type="match status" value="1"/>
</dbReference>
<dbReference type="PROSITE" id="PS51767">
    <property type="entry name" value="PEPTIDASE_A1"/>
    <property type="match status" value="1"/>
</dbReference>
<dbReference type="Proteomes" id="UP001202328">
    <property type="component" value="Unassembled WGS sequence"/>
</dbReference>
<feature type="active site" evidence="7">
    <location>
        <position position="326"/>
    </location>
</feature>
<dbReference type="PRINTS" id="PR00792">
    <property type="entry name" value="PEPSIN"/>
</dbReference>
<keyword evidence="2 8" id="KW-0645">Protease</keyword>